<sequence>MKKLLIILFVSALLMELLSQIYFRSDPEISNVEKWVSKQEEVISSIGKGLSFNTRGKTIVNSSRTRPGYKVYKFYVGGSKGNGVLVVEVSVDGDMVIKSLIVD</sequence>
<protein>
    <submittedName>
        <fullName evidence="1">Uncharacterized protein</fullName>
    </submittedName>
</protein>
<name>A0ABY5HKP4_9GAMM</name>
<gene>
    <name evidence="1" type="ORF">KDW95_20085</name>
</gene>
<dbReference type="EMBL" id="CP073347">
    <property type="protein sequence ID" value="UTW11526.1"/>
    <property type="molecule type" value="Genomic_DNA"/>
</dbReference>
<dbReference type="Proteomes" id="UP001058461">
    <property type="component" value="Chromosome"/>
</dbReference>
<proteinExistence type="predicted"/>
<reference evidence="1" key="1">
    <citation type="submission" date="2021-04" db="EMBL/GenBank/DDBJ databases">
        <title>Oceanospirillales bacteria with DddD are important DMSP degraders in coastal seawater.</title>
        <authorList>
            <person name="Liu J."/>
        </authorList>
    </citation>
    <scope>NUCLEOTIDE SEQUENCE</scope>
    <source>
        <strain evidence="1">D13-1</strain>
    </source>
</reference>
<accession>A0ABY5HKP4</accession>
<evidence type="ECO:0000313" key="2">
    <source>
        <dbReference type="Proteomes" id="UP001058461"/>
    </source>
</evidence>
<organism evidence="1 2">
    <name type="scientific">Marinobacterium rhizophilum</name>
    <dbReference type="NCBI Taxonomy" id="420402"/>
    <lineage>
        <taxon>Bacteria</taxon>
        <taxon>Pseudomonadati</taxon>
        <taxon>Pseudomonadota</taxon>
        <taxon>Gammaproteobacteria</taxon>
        <taxon>Oceanospirillales</taxon>
        <taxon>Oceanospirillaceae</taxon>
        <taxon>Marinobacterium</taxon>
    </lineage>
</organism>
<evidence type="ECO:0000313" key="1">
    <source>
        <dbReference type="EMBL" id="UTW11526.1"/>
    </source>
</evidence>
<keyword evidence="2" id="KW-1185">Reference proteome</keyword>
<dbReference type="RefSeq" id="WP_255853565.1">
    <property type="nucleotide sequence ID" value="NZ_CP073347.1"/>
</dbReference>